<organism evidence="1 2">
    <name type="scientific">Dendrolimus kikuchii</name>
    <dbReference type="NCBI Taxonomy" id="765133"/>
    <lineage>
        <taxon>Eukaryota</taxon>
        <taxon>Metazoa</taxon>
        <taxon>Ecdysozoa</taxon>
        <taxon>Arthropoda</taxon>
        <taxon>Hexapoda</taxon>
        <taxon>Insecta</taxon>
        <taxon>Pterygota</taxon>
        <taxon>Neoptera</taxon>
        <taxon>Endopterygota</taxon>
        <taxon>Lepidoptera</taxon>
        <taxon>Glossata</taxon>
        <taxon>Ditrysia</taxon>
        <taxon>Bombycoidea</taxon>
        <taxon>Lasiocampidae</taxon>
        <taxon>Dendrolimus</taxon>
    </lineage>
</organism>
<comment type="caution">
    <text evidence="1">The sequence shown here is derived from an EMBL/GenBank/DDBJ whole genome shotgun (WGS) entry which is preliminary data.</text>
</comment>
<evidence type="ECO:0000313" key="2">
    <source>
        <dbReference type="Proteomes" id="UP000824533"/>
    </source>
</evidence>
<dbReference type="EMBL" id="CM034408">
    <property type="protein sequence ID" value="KAJ0172069.1"/>
    <property type="molecule type" value="Genomic_DNA"/>
</dbReference>
<keyword evidence="2" id="KW-1185">Reference proteome</keyword>
<protein>
    <submittedName>
        <fullName evidence="1">Uncharacterized protein</fullName>
    </submittedName>
</protein>
<dbReference type="Proteomes" id="UP000824533">
    <property type="component" value="Linkage Group LG22"/>
</dbReference>
<name>A0ACC1CKE8_9NEOP</name>
<accession>A0ACC1CKE8</accession>
<gene>
    <name evidence="1" type="ORF">K1T71_012042</name>
</gene>
<evidence type="ECO:0000313" key="1">
    <source>
        <dbReference type="EMBL" id="KAJ0172069.1"/>
    </source>
</evidence>
<sequence>MRSVRPRVARVQHSERGQTCERTKAPGRASTCYKYFVSINQIVLLPNFFYEIYWNKSKLDNRSWDTNCSQRPRRSRSSPPSNAAHPANQTSAGGNAPSPSSKSTKQPPPITSWSRSTTPLKSL</sequence>
<reference evidence="1 2" key="1">
    <citation type="journal article" date="2021" name="Front. Genet.">
        <title>Chromosome-Level Genome Assembly Reveals Significant Gene Expansion in the Toll and IMD Signaling Pathways of Dendrolimus kikuchii.</title>
        <authorList>
            <person name="Zhou J."/>
            <person name="Wu P."/>
            <person name="Xiong Z."/>
            <person name="Liu N."/>
            <person name="Zhao N."/>
            <person name="Ji M."/>
            <person name="Qiu Y."/>
            <person name="Yang B."/>
        </authorList>
    </citation>
    <scope>NUCLEOTIDE SEQUENCE [LARGE SCALE GENOMIC DNA]</scope>
    <source>
        <strain evidence="1">Ann1</strain>
    </source>
</reference>
<proteinExistence type="predicted"/>